<gene>
    <name evidence="3" type="ORF">EPA93_15620</name>
</gene>
<dbReference type="GO" id="GO:0003677">
    <property type="term" value="F:DNA binding"/>
    <property type="evidence" value="ECO:0007669"/>
    <property type="project" value="InterPro"/>
</dbReference>
<dbReference type="Pfam" id="PF13401">
    <property type="entry name" value="AAA_22"/>
    <property type="match status" value="1"/>
</dbReference>
<accession>A0A4P6JQ24</accession>
<dbReference type="GO" id="GO:0006355">
    <property type="term" value="P:regulation of DNA-templated transcription"/>
    <property type="evidence" value="ECO:0007669"/>
    <property type="project" value="InterPro"/>
</dbReference>
<dbReference type="InterPro" id="IPR016032">
    <property type="entry name" value="Sig_transdc_resp-reg_C-effctor"/>
</dbReference>
<dbReference type="CDD" id="cd06170">
    <property type="entry name" value="LuxR_C_like"/>
    <property type="match status" value="1"/>
</dbReference>
<evidence type="ECO:0000313" key="4">
    <source>
        <dbReference type="Proteomes" id="UP000290365"/>
    </source>
</evidence>
<dbReference type="OrthoDB" id="156998at2"/>
<dbReference type="SUPFAM" id="SSF48452">
    <property type="entry name" value="TPR-like"/>
    <property type="match status" value="1"/>
</dbReference>
<dbReference type="SMART" id="SM00421">
    <property type="entry name" value="HTH_LUXR"/>
    <property type="match status" value="1"/>
</dbReference>
<dbReference type="KEGG" id="kbs:EPA93_15620"/>
<evidence type="ECO:0000313" key="3">
    <source>
        <dbReference type="EMBL" id="QBD77343.1"/>
    </source>
</evidence>
<evidence type="ECO:0000256" key="1">
    <source>
        <dbReference type="SAM" id="MobiDB-lite"/>
    </source>
</evidence>
<dbReference type="PANTHER" id="PTHR47691">
    <property type="entry name" value="REGULATOR-RELATED"/>
    <property type="match status" value="1"/>
</dbReference>
<sequence>MCDTREGVIACKSAAKPRRALKIAIPAASRPLQIALFVPELDAVSPMAKITPKKRHVRAYFFLMDAYTSSRENQAPRSTQETEHSLPGKRAAHGELEVGKTSLALPRQRGEPLPVPLTPLIGRWQEPEALAALLQRSEVRLLTVTGQAGVGKTRLALQAAARLAADFPDGLALLPLAGIQDPTLLLPTIAAHFRLGNRNTQPLLEQLQTYFQDKQLLLVLDNFEQLLPAAPLLAEVLFFSPQVKVLVTSRVALRLRGEQLLVVPPLAVPDLAQDPTREELLQNPSVQLLLGYVQRVDSSYQLTDEQLLALAQISTRVAGIPLALELAAGWLQTLSPQALIMRLQQHCLALLTRGSTDLPKHQQSMRQTIAWSYQLLSSQGQHLFHYLAVFAGSCSFEALEDVALAMGCSEQQVLDGLASLIEAHIVERQELQNGQSYLVLPDLLREYGLEVLTSTGRLLQVQLAHARYYLHLVDRIMPFGLQSSSQPDRLAEISQAYDNVRMALFWLLEQPEKSEQILHTSEMALRLCTSLSGFWYMSGHLSEGRQFLARALERAATVSISTHIIALTTAAFLALFQDDYEQCVLLCQEGLLLAQKENRPALSASVLYCWSWAEANRGHLPEATRLGEQALQLNASVENQIGRALCLYSLGFLSSLQAEYPQAVFQLEESLALFRKLEDVSSQANVLLCLAESLFAAQEDLPRIQELLEESQALPVTLANTIYPTNYLVLLGELALSQGDVLRARQQFTECLAAMTRMGDKRKIAVLSVRQAEAELCEHNYTEVEALCSASLSYYLKSKGYAWAALPLEVLARSHAVRQQGRKAASLWGQAQALREQFHFPLSARERAIFAAAEAEARASVGSDTFLEAWREGYHSGCAMLEDLAPTTNLAFQSGCTPPQPILPDHLTRREVEVLRHLAQGLTRAQIAHKLIISPLTVQSHIRSIYRKVGVSTRSAITRYALEQNLL</sequence>
<feature type="domain" description="HTH luxR-type" evidence="2">
    <location>
        <begin position="900"/>
        <end position="965"/>
    </location>
</feature>
<dbReference type="InterPro" id="IPR049945">
    <property type="entry name" value="AAA_22"/>
</dbReference>
<dbReference type="Proteomes" id="UP000290365">
    <property type="component" value="Chromosome"/>
</dbReference>
<dbReference type="Gene3D" id="1.10.10.10">
    <property type="entry name" value="Winged helix-like DNA-binding domain superfamily/Winged helix DNA-binding domain"/>
    <property type="match status" value="1"/>
</dbReference>
<dbReference type="InterPro" id="IPR000792">
    <property type="entry name" value="Tscrpt_reg_LuxR_C"/>
</dbReference>
<name>A0A4P6JQ24_KTERU</name>
<dbReference type="EMBL" id="CP035758">
    <property type="protein sequence ID" value="QBD77343.1"/>
    <property type="molecule type" value="Genomic_DNA"/>
</dbReference>
<reference evidence="3 4" key="1">
    <citation type="submission" date="2019-01" db="EMBL/GenBank/DDBJ databases">
        <title>Ktedonosporobacter rubrisoli SCAWS-G2.</title>
        <authorList>
            <person name="Huang Y."/>
            <person name="Yan B."/>
        </authorList>
    </citation>
    <scope>NUCLEOTIDE SEQUENCE [LARGE SCALE GENOMIC DNA]</scope>
    <source>
        <strain evidence="3 4">SCAWS-G2</strain>
    </source>
</reference>
<dbReference type="AlphaFoldDB" id="A0A4P6JQ24"/>
<dbReference type="InterPro" id="IPR027417">
    <property type="entry name" value="P-loop_NTPase"/>
</dbReference>
<feature type="compositionally biased region" description="Basic and acidic residues" evidence="1">
    <location>
        <begin position="80"/>
        <end position="93"/>
    </location>
</feature>
<dbReference type="Gene3D" id="1.25.40.10">
    <property type="entry name" value="Tetratricopeptide repeat domain"/>
    <property type="match status" value="2"/>
</dbReference>
<dbReference type="PANTHER" id="PTHR47691:SF3">
    <property type="entry name" value="HTH-TYPE TRANSCRIPTIONAL REGULATOR RV0890C-RELATED"/>
    <property type="match status" value="1"/>
</dbReference>
<dbReference type="InterPro" id="IPR011990">
    <property type="entry name" value="TPR-like_helical_dom_sf"/>
</dbReference>
<feature type="region of interest" description="Disordered" evidence="1">
    <location>
        <begin position="71"/>
        <end position="93"/>
    </location>
</feature>
<dbReference type="PROSITE" id="PS50043">
    <property type="entry name" value="HTH_LUXR_2"/>
    <property type="match status" value="1"/>
</dbReference>
<dbReference type="SUPFAM" id="SSF46894">
    <property type="entry name" value="C-terminal effector domain of the bipartite response regulators"/>
    <property type="match status" value="1"/>
</dbReference>
<dbReference type="Pfam" id="PF00196">
    <property type="entry name" value="GerE"/>
    <property type="match status" value="1"/>
</dbReference>
<dbReference type="SUPFAM" id="SSF52540">
    <property type="entry name" value="P-loop containing nucleoside triphosphate hydrolases"/>
    <property type="match status" value="1"/>
</dbReference>
<evidence type="ECO:0000259" key="2">
    <source>
        <dbReference type="PROSITE" id="PS50043"/>
    </source>
</evidence>
<dbReference type="GO" id="GO:0016887">
    <property type="term" value="F:ATP hydrolysis activity"/>
    <property type="evidence" value="ECO:0007669"/>
    <property type="project" value="InterPro"/>
</dbReference>
<dbReference type="Gene3D" id="3.40.50.300">
    <property type="entry name" value="P-loop containing nucleotide triphosphate hydrolases"/>
    <property type="match status" value="1"/>
</dbReference>
<proteinExistence type="predicted"/>
<dbReference type="PRINTS" id="PR00364">
    <property type="entry name" value="DISEASERSIST"/>
</dbReference>
<organism evidence="3 4">
    <name type="scientific">Ktedonosporobacter rubrisoli</name>
    <dbReference type="NCBI Taxonomy" id="2509675"/>
    <lineage>
        <taxon>Bacteria</taxon>
        <taxon>Bacillati</taxon>
        <taxon>Chloroflexota</taxon>
        <taxon>Ktedonobacteria</taxon>
        <taxon>Ktedonobacterales</taxon>
        <taxon>Ktedonosporobacteraceae</taxon>
        <taxon>Ktedonosporobacter</taxon>
    </lineage>
</organism>
<keyword evidence="4" id="KW-1185">Reference proteome</keyword>
<dbReference type="InterPro" id="IPR036388">
    <property type="entry name" value="WH-like_DNA-bd_sf"/>
</dbReference>
<dbReference type="PRINTS" id="PR00038">
    <property type="entry name" value="HTHLUXR"/>
</dbReference>
<protein>
    <recommendedName>
        <fullName evidence="2">HTH luxR-type domain-containing protein</fullName>
    </recommendedName>
</protein>